<dbReference type="GO" id="GO:0042597">
    <property type="term" value="C:periplasmic space"/>
    <property type="evidence" value="ECO:0007669"/>
    <property type="project" value="UniProtKB-ARBA"/>
</dbReference>
<evidence type="ECO:0000313" key="3">
    <source>
        <dbReference type="Proteomes" id="UP000592181"/>
    </source>
</evidence>
<dbReference type="GO" id="GO:0043190">
    <property type="term" value="C:ATP-binding cassette (ABC) transporter complex"/>
    <property type="evidence" value="ECO:0007669"/>
    <property type="project" value="InterPro"/>
</dbReference>
<proteinExistence type="predicted"/>
<dbReference type="AlphaFoldDB" id="A0A852X4C7"/>
<dbReference type="EMBL" id="JACBZX010000001">
    <property type="protein sequence ID" value="NYG37278.1"/>
    <property type="molecule type" value="Genomic_DNA"/>
</dbReference>
<protein>
    <submittedName>
        <fullName evidence="2">Oligopeptide transport system substrate-binding protein</fullName>
    </submittedName>
</protein>
<dbReference type="PANTHER" id="PTHR30290">
    <property type="entry name" value="PERIPLASMIC BINDING COMPONENT OF ABC TRANSPORTER"/>
    <property type="match status" value="1"/>
</dbReference>
<dbReference type="Gene3D" id="3.10.105.10">
    <property type="entry name" value="Dipeptide-binding Protein, Domain 3"/>
    <property type="match status" value="1"/>
</dbReference>
<dbReference type="GO" id="GO:1904680">
    <property type="term" value="F:peptide transmembrane transporter activity"/>
    <property type="evidence" value="ECO:0007669"/>
    <property type="project" value="TreeGrafter"/>
</dbReference>
<keyword evidence="3" id="KW-1185">Reference proteome</keyword>
<dbReference type="InterPro" id="IPR039424">
    <property type="entry name" value="SBP_5"/>
</dbReference>
<dbReference type="InterPro" id="IPR030678">
    <property type="entry name" value="Peptide/Ni-bd"/>
</dbReference>
<dbReference type="PIRSF" id="PIRSF002741">
    <property type="entry name" value="MppA"/>
    <property type="match status" value="1"/>
</dbReference>
<dbReference type="InterPro" id="IPR000914">
    <property type="entry name" value="SBP_5_dom"/>
</dbReference>
<dbReference type="GO" id="GO:0015833">
    <property type="term" value="P:peptide transport"/>
    <property type="evidence" value="ECO:0007669"/>
    <property type="project" value="TreeGrafter"/>
</dbReference>
<accession>A0A852X4C7</accession>
<reference evidence="2 3" key="1">
    <citation type="submission" date="2020-07" db="EMBL/GenBank/DDBJ databases">
        <title>Sequencing the genomes of 1000 actinobacteria strains.</title>
        <authorList>
            <person name="Klenk H.-P."/>
        </authorList>
    </citation>
    <scope>NUCLEOTIDE SEQUENCE [LARGE SCALE GENOMIC DNA]</scope>
    <source>
        <strain evidence="2 3">DSM 24723</strain>
    </source>
</reference>
<sequence length="536" mass="58467">MTVASISAVALFATACGGSDDSGDSGGGTGGEIIAKGCEPENPLIGGNTGESCGHDIVELFTSTLFRYDPETSEPIADLAESVETEDNQNFTVKIKEGVKFHDDTEVKAKNFVDAWNYTANSENAQYLAYFFEPIEGYEDVTAEEEGAKPAKSEMSGLEVVDDYTFTIKTSEPVSNLPIRLGYTAFAPQPDSFFEDPEEFAKNPVGAGPYQLTEWSSGQQAVLEKFADYGGGAAKGNLDKITFRIYDDEEAAYNDLLAGNLDTLDNLPASALVDQQYRTDLGDRWAQEEYPAIQTVTFAPADVDPKYDDTKLRQAVSMAIDREKIITDHFDGAREPATGWVAPGVEGFKEGACGEYCEFNPEEAKKLLDEAGGFEGRMTISYNADSDHKPWVTATCNSIREALDVDCVAQPVTTFAQFREQIGDEEMKGMFRSGWIADYPHIENFLTPLYATDGSSNDGNYSNKEFESTLEEAAQAEGDESLALYQEAEAMLAGEDFPAIPMWYYTATIGWSENVSNVKVSQASGRPDLLNATANN</sequence>
<evidence type="ECO:0000313" key="2">
    <source>
        <dbReference type="EMBL" id="NYG37278.1"/>
    </source>
</evidence>
<dbReference type="Gene3D" id="3.90.76.10">
    <property type="entry name" value="Dipeptide-binding Protein, Domain 1"/>
    <property type="match status" value="1"/>
</dbReference>
<dbReference type="Gene3D" id="3.40.190.10">
    <property type="entry name" value="Periplasmic binding protein-like II"/>
    <property type="match status" value="1"/>
</dbReference>
<organism evidence="2 3">
    <name type="scientific">Janibacter alkaliphilus</name>
    <dbReference type="NCBI Taxonomy" id="1069963"/>
    <lineage>
        <taxon>Bacteria</taxon>
        <taxon>Bacillati</taxon>
        <taxon>Actinomycetota</taxon>
        <taxon>Actinomycetes</taxon>
        <taxon>Micrococcales</taxon>
        <taxon>Intrasporangiaceae</taxon>
        <taxon>Janibacter</taxon>
    </lineage>
</organism>
<dbReference type="Pfam" id="PF00496">
    <property type="entry name" value="SBP_bac_5"/>
    <property type="match status" value="1"/>
</dbReference>
<evidence type="ECO:0000259" key="1">
    <source>
        <dbReference type="Pfam" id="PF00496"/>
    </source>
</evidence>
<comment type="caution">
    <text evidence="2">The sequence shown here is derived from an EMBL/GenBank/DDBJ whole genome shotgun (WGS) entry which is preliminary data.</text>
</comment>
<dbReference type="CDD" id="cd00995">
    <property type="entry name" value="PBP2_NikA_DppA_OppA_like"/>
    <property type="match status" value="1"/>
</dbReference>
<name>A0A852X4C7_9MICO</name>
<gene>
    <name evidence="2" type="ORF">BJY28_001747</name>
</gene>
<dbReference type="SUPFAM" id="SSF53850">
    <property type="entry name" value="Periplasmic binding protein-like II"/>
    <property type="match status" value="1"/>
</dbReference>
<feature type="domain" description="Solute-binding protein family 5" evidence="1">
    <location>
        <begin position="74"/>
        <end position="456"/>
    </location>
</feature>
<dbReference type="PANTHER" id="PTHR30290:SF83">
    <property type="entry name" value="ABC TRANSPORTER SUBSTRATE-BINDING PROTEIN"/>
    <property type="match status" value="1"/>
</dbReference>
<dbReference type="Proteomes" id="UP000592181">
    <property type="component" value="Unassembled WGS sequence"/>
</dbReference>